<dbReference type="InterPro" id="IPR008138">
    <property type="entry name" value="SapB_2"/>
</dbReference>
<evidence type="ECO:0000259" key="8">
    <source>
        <dbReference type="PROSITE" id="PS50015"/>
    </source>
</evidence>
<keyword evidence="10" id="KW-1185">Reference proteome</keyword>
<protein>
    <recommendedName>
        <fullName evidence="8">Saposin B-type domain-containing protein</fullName>
    </recommendedName>
</protein>
<feature type="signal peptide" evidence="7">
    <location>
        <begin position="1"/>
        <end position="17"/>
    </location>
</feature>
<dbReference type="GO" id="GO:0006629">
    <property type="term" value="P:lipid metabolic process"/>
    <property type="evidence" value="ECO:0007669"/>
    <property type="project" value="InterPro"/>
</dbReference>
<dbReference type="InterPro" id="IPR008139">
    <property type="entry name" value="SaposinB_dom"/>
</dbReference>
<keyword evidence="5" id="KW-1015">Disulfide bond</keyword>
<dbReference type="PANTHER" id="PTHR15541:SF2">
    <property type="entry name" value="GRANULYSIN"/>
    <property type="match status" value="1"/>
</dbReference>
<feature type="domain" description="Saposin B-type" evidence="8">
    <location>
        <begin position="45"/>
        <end position="126"/>
    </location>
</feature>
<dbReference type="Pfam" id="PF03489">
    <property type="entry name" value="SapB_2"/>
    <property type="match status" value="1"/>
</dbReference>
<evidence type="ECO:0000256" key="6">
    <source>
        <dbReference type="ARBA" id="ARBA00023180"/>
    </source>
</evidence>
<keyword evidence="3 7" id="KW-0732">Signal</keyword>
<proteinExistence type="predicted"/>
<evidence type="ECO:0000256" key="4">
    <source>
        <dbReference type="ARBA" id="ARBA00022737"/>
    </source>
</evidence>
<organism evidence="9 10">
    <name type="scientific">Cirrhinus molitorella</name>
    <name type="common">mud carp</name>
    <dbReference type="NCBI Taxonomy" id="172907"/>
    <lineage>
        <taxon>Eukaryota</taxon>
        <taxon>Metazoa</taxon>
        <taxon>Chordata</taxon>
        <taxon>Craniata</taxon>
        <taxon>Vertebrata</taxon>
        <taxon>Euteleostomi</taxon>
        <taxon>Actinopterygii</taxon>
        <taxon>Neopterygii</taxon>
        <taxon>Teleostei</taxon>
        <taxon>Ostariophysi</taxon>
        <taxon>Cypriniformes</taxon>
        <taxon>Cyprinidae</taxon>
        <taxon>Labeoninae</taxon>
        <taxon>Labeonini</taxon>
        <taxon>Cirrhinus</taxon>
    </lineage>
</organism>
<reference evidence="9" key="1">
    <citation type="submission" date="2023-08" db="EMBL/GenBank/DDBJ databases">
        <title>Chromosome-level Genome Assembly of mud carp (Cirrhinus molitorella).</title>
        <authorList>
            <person name="Liu H."/>
        </authorList>
    </citation>
    <scope>NUCLEOTIDE SEQUENCE</scope>
    <source>
        <strain evidence="9">Prfri</strain>
        <tissue evidence="9">Muscle</tissue>
    </source>
</reference>
<dbReference type="Proteomes" id="UP001187343">
    <property type="component" value="Unassembled WGS sequence"/>
</dbReference>
<dbReference type="PROSITE" id="PS50015">
    <property type="entry name" value="SAP_B"/>
    <property type="match status" value="1"/>
</dbReference>
<dbReference type="FunFam" id="1.10.225.10:FF:000002">
    <property type="entry name" value="prosaposin isoform X2"/>
    <property type="match status" value="1"/>
</dbReference>
<evidence type="ECO:0000256" key="1">
    <source>
        <dbReference type="ARBA" id="ARBA00004613"/>
    </source>
</evidence>
<feature type="chain" id="PRO_5041636418" description="Saposin B-type domain-containing protein" evidence="7">
    <location>
        <begin position="18"/>
        <end position="142"/>
    </location>
</feature>
<dbReference type="Pfam" id="PF05184">
    <property type="entry name" value="SapB_1"/>
    <property type="match status" value="1"/>
</dbReference>
<evidence type="ECO:0000256" key="5">
    <source>
        <dbReference type="ARBA" id="ARBA00023157"/>
    </source>
</evidence>
<dbReference type="SUPFAM" id="SSF47862">
    <property type="entry name" value="Saposin"/>
    <property type="match status" value="1"/>
</dbReference>
<dbReference type="GO" id="GO:0005576">
    <property type="term" value="C:extracellular region"/>
    <property type="evidence" value="ECO:0007669"/>
    <property type="project" value="UniProtKB-SubCell"/>
</dbReference>
<keyword evidence="4" id="KW-0677">Repeat</keyword>
<dbReference type="SMART" id="SM00741">
    <property type="entry name" value="SapB"/>
    <property type="match status" value="1"/>
</dbReference>
<dbReference type="InterPro" id="IPR011001">
    <property type="entry name" value="Saposin-like"/>
</dbReference>
<gene>
    <name evidence="9" type="ORF">Q8A67_019878</name>
</gene>
<dbReference type="AlphaFoldDB" id="A0AA88TID1"/>
<dbReference type="GO" id="GO:0005737">
    <property type="term" value="C:cytoplasm"/>
    <property type="evidence" value="ECO:0007669"/>
    <property type="project" value="UniProtKB-ARBA"/>
</dbReference>
<dbReference type="EMBL" id="JAUYZG010000019">
    <property type="protein sequence ID" value="KAK2879087.1"/>
    <property type="molecule type" value="Genomic_DNA"/>
</dbReference>
<evidence type="ECO:0000256" key="3">
    <source>
        <dbReference type="ARBA" id="ARBA00022729"/>
    </source>
</evidence>
<dbReference type="PANTHER" id="PTHR15541">
    <property type="entry name" value="GRANULYSIN RELATED"/>
    <property type="match status" value="1"/>
</dbReference>
<dbReference type="InterPro" id="IPR007856">
    <property type="entry name" value="SapB_1"/>
</dbReference>
<evidence type="ECO:0000313" key="9">
    <source>
        <dbReference type="EMBL" id="KAK2879087.1"/>
    </source>
</evidence>
<evidence type="ECO:0000313" key="10">
    <source>
        <dbReference type="Proteomes" id="UP001187343"/>
    </source>
</evidence>
<evidence type="ECO:0000256" key="2">
    <source>
        <dbReference type="ARBA" id="ARBA00022525"/>
    </source>
</evidence>
<keyword evidence="6" id="KW-0325">Glycoprotein</keyword>
<dbReference type="GO" id="GO:0042742">
    <property type="term" value="P:defense response to bacterium"/>
    <property type="evidence" value="ECO:0007669"/>
    <property type="project" value="InterPro"/>
</dbReference>
<dbReference type="Gene3D" id="1.10.225.10">
    <property type="entry name" value="Saposin-like"/>
    <property type="match status" value="1"/>
</dbReference>
<sequence length="142" mass="16171">MLRNIFLVSLLVYAVCAAHWEIREVDSSAEDEDEEISADVVKQQSSIQCSACKSLLKTVKKKISSNASPDEIKTKLNNTCEKMFMPLRAKCKHFVQKYLHSLIDELMTDDGPKTICTKIHICKSKPPIKEFIVVRDQAHDNF</sequence>
<evidence type="ECO:0000256" key="7">
    <source>
        <dbReference type="SAM" id="SignalP"/>
    </source>
</evidence>
<name>A0AA88TID1_9TELE</name>
<dbReference type="InterPro" id="IPR038847">
    <property type="entry name" value="Granulysin-like"/>
</dbReference>
<keyword evidence="2" id="KW-0964">Secreted</keyword>
<comment type="subcellular location">
    <subcellularLocation>
        <location evidence="1">Secreted</location>
    </subcellularLocation>
</comment>
<comment type="caution">
    <text evidence="9">The sequence shown here is derived from an EMBL/GenBank/DDBJ whole genome shotgun (WGS) entry which is preliminary data.</text>
</comment>
<accession>A0AA88TID1</accession>